<dbReference type="Gene3D" id="3.30.2130.10">
    <property type="entry name" value="VC0802-like"/>
    <property type="match status" value="1"/>
</dbReference>
<feature type="domain" description="Aspartate/glutamate/uridylate kinase" evidence="10">
    <location>
        <begin position="2"/>
        <end position="285"/>
    </location>
</feature>
<dbReference type="InterPro" id="IPR001341">
    <property type="entry name" value="Asp_kinase"/>
</dbReference>
<dbReference type="InterPro" id="IPR054352">
    <property type="entry name" value="ACT_Aspartokinase"/>
</dbReference>
<evidence type="ECO:0000256" key="9">
    <source>
        <dbReference type="RuleBase" id="RU004249"/>
    </source>
</evidence>
<dbReference type="PATRIC" id="fig|1286635.3.peg.906"/>
<dbReference type="GO" id="GO:0009090">
    <property type="term" value="P:homoserine biosynthetic process"/>
    <property type="evidence" value="ECO:0007669"/>
    <property type="project" value="TreeGrafter"/>
</dbReference>
<evidence type="ECO:0000256" key="4">
    <source>
        <dbReference type="ARBA" id="ARBA00022741"/>
    </source>
</evidence>
<name>S0G470_9BACT</name>
<evidence type="ECO:0000313" key="13">
    <source>
        <dbReference type="Proteomes" id="UP000014216"/>
    </source>
</evidence>
<dbReference type="GO" id="GO:0004072">
    <property type="term" value="F:aspartate kinase activity"/>
    <property type="evidence" value="ECO:0007669"/>
    <property type="project" value="UniProtKB-EC"/>
</dbReference>
<protein>
    <recommendedName>
        <fullName evidence="8">Aspartokinase</fullName>
        <ecNumber evidence="8">2.7.2.4</ecNumber>
    </recommendedName>
</protein>
<dbReference type="EC" id="2.7.2.4" evidence="8"/>
<dbReference type="PANTHER" id="PTHR21499:SF59">
    <property type="entry name" value="ASPARTOKINASE"/>
    <property type="match status" value="1"/>
</dbReference>
<comment type="catalytic activity">
    <reaction evidence="7 8">
        <text>L-aspartate + ATP = 4-phospho-L-aspartate + ADP</text>
        <dbReference type="Rhea" id="RHEA:23776"/>
        <dbReference type="ChEBI" id="CHEBI:29991"/>
        <dbReference type="ChEBI" id="CHEBI:30616"/>
        <dbReference type="ChEBI" id="CHEBI:57535"/>
        <dbReference type="ChEBI" id="CHEBI:456216"/>
        <dbReference type="EC" id="2.7.2.4"/>
    </reaction>
</comment>
<evidence type="ECO:0000256" key="1">
    <source>
        <dbReference type="ARBA" id="ARBA00004766"/>
    </source>
</evidence>
<dbReference type="EMBL" id="APJX01000001">
    <property type="protein sequence ID" value="EMS81720.1"/>
    <property type="molecule type" value="Genomic_DNA"/>
</dbReference>
<dbReference type="Pfam" id="PF22468">
    <property type="entry name" value="ACT_9"/>
    <property type="match status" value="1"/>
</dbReference>
<dbReference type="Gene3D" id="3.40.1160.10">
    <property type="entry name" value="Acetylglutamate kinase-like"/>
    <property type="match status" value="1"/>
</dbReference>
<gene>
    <name evidence="12" type="primary">apk</name>
    <name evidence="12" type="ORF">Dpo_1c08620</name>
</gene>
<keyword evidence="5 8" id="KW-0418">Kinase</keyword>
<evidence type="ECO:0000259" key="10">
    <source>
        <dbReference type="Pfam" id="PF00696"/>
    </source>
</evidence>
<dbReference type="GO" id="GO:0009088">
    <property type="term" value="P:threonine biosynthetic process"/>
    <property type="evidence" value="ECO:0007669"/>
    <property type="project" value="UniProtKB-UniPathway"/>
</dbReference>
<dbReference type="UniPathway" id="UPA00034">
    <property type="reaction ID" value="UER00015"/>
</dbReference>
<dbReference type="InterPro" id="IPR001048">
    <property type="entry name" value="Asp/Glu/Uridylate_kinase"/>
</dbReference>
<evidence type="ECO:0000256" key="3">
    <source>
        <dbReference type="ARBA" id="ARBA00022679"/>
    </source>
</evidence>
<sequence length="461" mass="49497">MKVIKIGGGCLKDGPTTNIILDLAAVRGKGNIFVVSAFYGITNALISGIEAALASEDTIEGVIRDLRNRHQIIVDCLMKPPEEKKRALQKLDKLLGKLERYYFGISFTREATPRMRDIICVFGEKMSAMILAAAMASRGIDSGVALPEEAGIITDGKFMDATALIAPTRENLSLRLGRQVTKNKILFVPGFYGVSDTGEITTFGRGGSDYSAAVVAAGVDADLLEIWKDTPGFMTADPDNIPECRLIPELTYEEAAELAYTGAGILHPRTVEPVRQAGIDIAIKNTYDPDARGSRITRQAREADTIIKSVSYTSDVAILKIHASGVGVRQGILSLITGAVSGSGINIKSVVTSQTCISLLVSKNDAQTAHDCIRAIHPRPFRESACRTRVALVSIVGEGLHLSRGIAARCFTAVSKADVNIEMISFGASDAAMYFLVHEDSLDPTIQALHDTFFNASPPPN</sequence>
<dbReference type="GO" id="GO:0005829">
    <property type="term" value="C:cytosol"/>
    <property type="evidence" value="ECO:0007669"/>
    <property type="project" value="TreeGrafter"/>
</dbReference>
<dbReference type="CDD" id="cd04868">
    <property type="entry name" value="ACT_AK-like"/>
    <property type="match status" value="1"/>
</dbReference>
<dbReference type="OrthoDB" id="9799110at2"/>
<dbReference type="SUPFAM" id="SSF53633">
    <property type="entry name" value="Carbamate kinase-like"/>
    <property type="match status" value="1"/>
</dbReference>
<evidence type="ECO:0000256" key="5">
    <source>
        <dbReference type="ARBA" id="ARBA00022777"/>
    </source>
</evidence>
<comment type="pathway">
    <text evidence="1 9">Amino-acid biosynthesis; L-lysine biosynthesis via DAP pathway; (S)-tetrahydrodipicolinate from L-aspartate: step 1/4.</text>
</comment>
<dbReference type="PANTHER" id="PTHR21499">
    <property type="entry name" value="ASPARTATE KINASE"/>
    <property type="match status" value="1"/>
</dbReference>
<evidence type="ECO:0000256" key="6">
    <source>
        <dbReference type="ARBA" id="ARBA00022840"/>
    </source>
</evidence>
<keyword evidence="3 8" id="KW-0808">Transferase</keyword>
<dbReference type="InterPro" id="IPR045865">
    <property type="entry name" value="ACT-like_dom_sf"/>
</dbReference>
<comment type="pathway">
    <text evidence="9">Amino-acid biosynthesis; L-threonine biosynthesis; L-threonine from L-aspartate: step 1/5.</text>
</comment>
<dbReference type="AlphaFoldDB" id="S0G470"/>
<evidence type="ECO:0000256" key="2">
    <source>
        <dbReference type="ARBA" id="ARBA00010122"/>
    </source>
</evidence>
<dbReference type="Proteomes" id="UP000014216">
    <property type="component" value="Unassembled WGS sequence"/>
</dbReference>
<dbReference type="PIRSF" id="PIRSF000726">
    <property type="entry name" value="Asp_kin"/>
    <property type="match status" value="1"/>
</dbReference>
<comment type="pathway">
    <text evidence="9">Amino-acid biosynthesis; L-methionine biosynthesis via de novo pathway; L-homoserine from L-aspartate: step 1/3.</text>
</comment>
<dbReference type="UniPathway" id="UPA00050">
    <property type="reaction ID" value="UER00461"/>
</dbReference>
<evidence type="ECO:0000313" key="12">
    <source>
        <dbReference type="EMBL" id="EMS81720.1"/>
    </source>
</evidence>
<feature type="domain" description="Aspartokinase ACT" evidence="11">
    <location>
        <begin position="393"/>
        <end position="453"/>
    </location>
</feature>
<keyword evidence="13" id="KW-1185">Reference proteome</keyword>
<keyword evidence="6" id="KW-0067">ATP-binding</keyword>
<comment type="caution">
    <text evidence="12">The sequence shown here is derived from an EMBL/GenBank/DDBJ whole genome shotgun (WGS) entry which is preliminary data.</text>
</comment>
<dbReference type="NCBIfam" id="TIGR00657">
    <property type="entry name" value="asp_kinases"/>
    <property type="match status" value="1"/>
</dbReference>
<reference evidence="12 13" key="1">
    <citation type="journal article" date="2013" name="Genome Announc.">
        <title>Draft Genome Sequence of Desulfotignum phosphitoxidans DSM 13687 Strain FiPS-3.</title>
        <authorList>
            <person name="Poehlein A."/>
            <person name="Daniel R."/>
            <person name="Simeonova D.D."/>
        </authorList>
    </citation>
    <scope>NUCLEOTIDE SEQUENCE [LARGE SCALE GENOMIC DNA]</scope>
    <source>
        <strain evidence="12 13">DSM 13687</strain>
    </source>
</reference>
<organism evidence="12 13">
    <name type="scientific">Desulfotignum phosphitoxidans DSM 13687</name>
    <dbReference type="NCBI Taxonomy" id="1286635"/>
    <lineage>
        <taxon>Bacteria</taxon>
        <taxon>Pseudomonadati</taxon>
        <taxon>Thermodesulfobacteriota</taxon>
        <taxon>Desulfobacteria</taxon>
        <taxon>Desulfobacterales</taxon>
        <taxon>Desulfobacteraceae</taxon>
        <taxon>Desulfotignum</taxon>
    </lineage>
</organism>
<dbReference type="InterPro" id="IPR036393">
    <property type="entry name" value="AceGlu_kinase-like_sf"/>
</dbReference>
<evidence type="ECO:0000256" key="8">
    <source>
        <dbReference type="RuleBase" id="RU003448"/>
    </source>
</evidence>
<evidence type="ECO:0000256" key="7">
    <source>
        <dbReference type="ARBA" id="ARBA00047872"/>
    </source>
</evidence>
<dbReference type="UniPathway" id="UPA00051">
    <property type="reaction ID" value="UER00462"/>
</dbReference>
<comment type="similarity">
    <text evidence="2 8">Belongs to the aspartokinase family.</text>
</comment>
<dbReference type="GO" id="GO:0005524">
    <property type="term" value="F:ATP binding"/>
    <property type="evidence" value="ECO:0007669"/>
    <property type="project" value="UniProtKB-KW"/>
</dbReference>
<dbReference type="GO" id="GO:0009089">
    <property type="term" value="P:lysine biosynthetic process via diaminopimelate"/>
    <property type="evidence" value="ECO:0007669"/>
    <property type="project" value="UniProtKB-UniPathway"/>
</dbReference>
<accession>S0G470</accession>
<dbReference type="InterPro" id="IPR005260">
    <property type="entry name" value="Asp_kin_monofn"/>
</dbReference>
<dbReference type="RefSeq" id="WP_006964492.1">
    <property type="nucleotide sequence ID" value="NZ_APJX01000001.1"/>
</dbReference>
<keyword evidence="4" id="KW-0547">Nucleotide-binding</keyword>
<dbReference type="CDD" id="cd04892">
    <property type="entry name" value="ACT_AK-like_2"/>
    <property type="match status" value="1"/>
</dbReference>
<dbReference type="SUPFAM" id="SSF55021">
    <property type="entry name" value="ACT-like"/>
    <property type="match status" value="2"/>
</dbReference>
<dbReference type="Pfam" id="PF00696">
    <property type="entry name" value="AA_kinase"/>
    <property type="match status" value="1"/>
</dbReference>
<keyword evidence="9" id="KW-0028">Amino-acid biosynthesis</keyword>
<proteinExistence type="inferred from homology"/>
<evidence type="ECO:0000259" key="11">
    <source>
        <dbReference type="Pfam" id="PF22468"/>
    </source>
</evidence>